<dbReference type="EMBL" id="VJND01000002">
    <property type="protein sequence ID" value="TSE26870.1"/>
    <property type="molecule type" value="Genomic_DNA"/>
</dbReference>
<reference evidence="2 3" key="1">
    <citation type="submission" date="2019-07" db="EMBL/GenBank/DDBJ databases">
        <title>Tepidimonas sediminis YIM 72259 draft genome.</title>
        <authorList>
            <person name="Da Costa M.S."/>
            <person name="Froufe H.J.C."/>
            <person name="Egas C."/>
            <person name="Albuquerque L."/>
        </authorList>
    </citation>
    <scope>NUCLEOTIDE SEQUENCE [LARGE SCALE GENOMIC DNA]</scope>
    <source>
        <strain evidence="2 3">YIM 72259</strain>
    </source>
</reference>
<keyword evidence="1" id="KW-0812">Transmembrane</keyword>
<evidence type="ECO:0000256" key="1">
    <source>
        <dbReference type="SAM" id="Phobius"/>
    </source>
</evidence>
<feature type="transmembrane region" description="Helical" evidence="1">
    <location>
        <begin position="49"/>
        <end position="74"/>
    </location>
</feature>
<accession>A0A554WTG9</accession>
<feature type="transmembrane region" description="Helical" evidence="1">
    <location>
        <begin position="81"/>
        <end position="103"/>
    </location>
</feature>
<sequence length="136" mass="14286">MATPGPGADPEPLAQAARGWLRDALELARVRLALLGVEAGEHALAWARALAWLLAAALLLPVGLVCLLVLLTVLLWESHRVLALALASGVLLATGVAAAWIGWHGLRGVAWFAASRAELARDVERLRGGRDAAPRA</sequence>
<dbReference type="AlphaFoldDB" id="A0A554WTG9"/>
<dbReference type="RefSeq" id="WP_143893434.1">
    <property type="nucleotide sequence ID" value="NZ_VJND01000002.1"/>
</dbReference>
<dbReference type="OrthoDB" id="9903306at2"/>
<proteinExistence type="predicted"/>
<comment type="caution">
    <text evidence="2">The sequence shown here is derived from an EMBL/GenBank/DDBJ whole genome shotgun (WGS) entry which is preliminary data.</text>
</comment>
<evidence type="ECO:0000313" key="3">
    <source>
        <dbReference type="Proteomes" id="UP000320225"/>
    </source>
</evidence>
<dbReference type="Proteomes" id="UP000320225">
    <property type="component" value="Unassembled WGS sequence"/>
</dbReference>
<keyword evidence="1" id="KW-1133">Transmembrane helix</keyword>
<keyword evidence="3" id="KW-1185">Reference proteome</keyword>
<evidence type="ECO:0000313" key="2">
    <source>
        <dbReference type="EMBL" id="TSE26870.1"/>
    </source>
</evidence>
<protein>
    <submittedName>
        <fullName evidence="2">Putative Actinobacterial Holin-X, holin superfamily III</fullName>
    </submittedName>
</protein>
<name>A0A554WTG9_9BURK</name>
<gene>
    <name evidence="2" type="ORF">Tsedi_00579</name>
</gene>
<keyword evidence="1" id="KW-0472">Membrane</keyword>
<dbReference type="Pfam" id="PF07332">
    <property type="entry name" value="Phage_holin_3_6"/>
    <property type="match status" value="1"/>
</dbReference>
<dbReference type="InterPro" id="IPR009937">
    <property type="entry name" value="Phage_holin_3_6"/>
</dbReference>
<organism evidence="2 3">
    <name type="scientific">Tepidimonas sediminis</name>
    <dbReference type="NCBI Taxonomy" id="2588941"/>
    <lineage>
        <taxon>Bacteria</taxon>
        <taxon>Pseudomonadati</taxon>
        <taxon>Pseudomonadota</taxon>
        <taxon>Betaproteobacteria</taxon>
        <taxon>Burkholderiales</taxon>
        <taxon>Tepidimonas</taxon>
    </lineage>
</organism>